<dbReference type="PANTHER" id="PTHR35007">
    <property type="entry name" value="INTEGRAL MEMBRANE PROTEIN-RELATED"/>
    <property type="match status" value="1"/>
</dbReference>
<dbReference type="SUPFAM" id="SSF142338">
    <property type="entry name" value="CofD-like"/>
    <property type="match status" value="1"/>
</dbReference>
<dbReference type="PANTHER" id="PTHR35007:SF4">
    <property type="entry name" value="CONSERVED TRANSMEMBRANE PROTEIN-RELATED"/>
    <property type="match status" value="1"/>
</dbReference>
<comment type="subcellular location">
    <subcellularLocation>
        <location evidence="1">Cell membrane</location>
        <topology evidence="1">Multi-pass membrane protein</topology>
    </subcellularLocation>
</comment>
<gene>
    <name evidence="8" type="ORF">EV213_102227</name>
</gene>
<feature type="domain" description="Type II secretion system protein GspF" evidence="7">
    <location>
        <begin position="151"/>
        <end position="282"/>
    </location>
</feature>
<proteinExistence type="predicted"/>
<evidence type="ECO:0000256" key="2">
    <source>
        <dbReference type="ARBA" id="ARBA00022475"/>
    </source>
</evidence>
<evidence type="ECO:0000313" key="8">
    <source>
        <dbReference type="EMBL" id="TDQ42196.1"/>
    </source>
</evidence>
<dbReference type="Proteomes" id="UP000295632">
    <property type="component" value="Unassembled WGS sequence"/>
</dbReference>
<evidence type="ECO:0000256" key="3">
    <source>
        <dbReference type="ARBA" id="ARBA00022692"/>
    </source>
</evidence>
<evidence type="ECO:0000256" key="5">
    <source>
        <dbReference type="ARBA" id="ARBA00023136"/>
    </source>
</evidence>
<feature type="transmembrane region" description="Helical" evidence="6">
    <location>
        <begin position="264"/>
        <end position="284"/>
    </location>
</feature>
<dbReference type="EMBL" id="SNYJ01000002">
    <property type="protein sequence ID" value="TDQ42196.1"/>
    <property type="molecule type" value="Genomic_DNA"/>
</dbReference>
<dbReference type="InterPro" id="IPR038136">
    <property type="entry name" value="CofD-like_dom_sf"/>
</dbReference>
<keyword evidence="5 6" id="KW-0472">Membrane</keyword>
<feature type="transmembrane region" description="Helical" evidence="6">
    <location>
        <begin position="113"/>
        <end position="130"/>
    </location>
</feature>
<keyword evidence="3 6" id="KW-0812">Transmembrane</keyword>
<name>A0A4R6U8R2_9BACI</name>
<organism evidence="8 9">
    <name type="scientific">Aureibacillus halotolerans</name>
    <dbReference type="NCBI Taxonomy" id="1508390"/>
    <lineage>
        <taxon>Bacteria</taxon>
        <taxon>Bacillati</taxon>
        <taxon>Bacillota</taxon>
        <taxon>Bacilli</taxon>
        <taxon>Bacillales</taxon>
        <taxon>Bacillaceae</taxon>
        <taxon>Aureibacillus</taxon>
    </lineage>
</organism>
<evidence type="ECO:0000259" key="7">
    <source>
        <dbReference type="Pfam" id="PF00482"/>
    </source>
</evidence>
<evidence type="ECO:0000256" key="4">
    <source>
        <dbReference type="ARBA" id="ARBA00022989"/>
    </source>
</evidence>
<evidence type="ECO:0000313" key="9">
    <source>
        <dbReference type="Proteomes" id="UP000295632"/>
    </source>
</evidence>
<evidence type="ECO:0000256" key="6">
    <source>
        <dbReference type="SAM" id="Phobius"/>
    </source>
</evidence>
<keyword evidence="2" id="KW-1003">Cell membrane</keyword>
<dbReference type="GO" id="GO:0005886">
    <property type="term" value="C:plasma membrane"/>
    <property type="evidence" value="ECO:0007669"/>
    <property type="project" value="UniProtKB-SubCell"/>
</dbReference>
<evidence type="ECO:0000256" key="1">
    <source>
        <dbReference type="ARBA" id="ARBA00004651"/>
    </source>
</evidence>
<comment type="caution">
    <text evidence="8">The sequence shown here is derived from an EMBL/GenBank/DDBJ whole genome shotgun (WGS) entry which is preliminary data.</text>
</comment>
<keyword evidence="4 6" id="KW-1133">Transmembrane helix</keyword>
<reference evidence="8 9" key="1">
    <citation type="submission" date="2019-03" db="EMBL/GenBank/DDBJ databases">
        <title>Genomic Encyclopedia of Type Strains, Phase IV (KMG-IV): sequencing the most valuable type-strain genomes for metagenomic binning, comparative biology and taxonomic classification.</title>
        <authorList>
            <person name="Goeker M."/>
        </authorList>
    </citation>
    <scope>NUCLEOTIDE SEQUENCE [LARGE SCALE GENOMIC DNA]</scope>
    <source>
        <strain evidence="8 9">DSM 28697</strain>
    </source>
</reference>
<dbReference type="Pfam" id="PF00482">
    <property type="entry name" value="T2SSF"/>
    <property type="match status" value="1"/>
</dbReference>
<feature type="transmembrane region" description="Helical" evidence="6">
    <location>
        <begin position="38"/>
        <end position="55"/>
    </location>
</feature>
<dbReference type="OrthoDB" id="9793966at2"/>
<sequence>MYIYLGVVLFLLLLYLLFSSKAKKKYGGFVKEYEKDFQLTFMAPMALLIIEKIKFMERFPHQVTQLHQKIIRLYGNRQALDFTRMTLAQLASFSLVIFFMFTLLAAVNEGDHVLFGFGLFFACIVPPLMIKRIGDQIKKREEEIVLSLPEFVNKVTLLVNAGETVQKAMVHCVEQNKDEKNALYVELKDTVIRIRNNEPFTQALEQFSKNCAIQEVSVFTTTVLLNYRRGGSDFVVALRELARELWEKRKNIARQRGEQASSKLVFPMIFIFVAILVIVAYPALSIM</sequence>
<dbReference type="AlphaFoldDB" id="A0A4R6U8R2"/>
<dbReference type="RefSeq" id="WP_133579082.1">
    <property type="nucleotide sequence ID" value="NZ_SNYJ01000002.1"/>
</dbReference>
<feature type="transmembrane region" description="Helical" evidence="6">
    <location>
        <begin position="87"/>
        <end position="107"/>
    </location>
</feature>
<dbReference type="InterPro" id="IPR018076">
    <property type="entry name" value="T2SS_GspF_dom"/>
</dbReference>
<protein>
    <submittedName>
        <fullName evidence="8">Type II secretion system protein F (GspF)</fullName>
    </submittedName>
</protein>
<accession>A0A4R6U8R2</accession>
<keyword evidence="9" id="KW-1185">Reference proteome</keyword>